<protein>
    <recommendedName>
        <fullName evidence="4">DUF2007 domain-containing protein</fullName>
    </recommendedName>
</protein>
<evidence type="ECO:0000313" key="2">
    <source>
        <dbReference type="EMBL" id="GLL07055.1"/>
    </source>
</evidence>
<reference evidence="2" key="2">
    <citation type="submission" date="2023-01" db="EMBL/GenBank/DDBJ databases">
        <authorList>
            <person name="Sun Q."/>
            <person name="Evtushenko L."/>
        </authorList>
    </citation>
    <scope>NUCLEOTIDE SEQUENCE</scope>
    <source>
        <strain evidence="2">VKM Ac-1321</strain>
    </source>
</reference>
<dbReference type="AlphaFoldDB" id="A0A9W6KV93"/>
<keyword evidence="1" id="KW-0472">Membrane</keyword>
<accession>A0A9W6KV93</accession>
<name>A0A9W6KV93_9ACTN</name>
<proteinExistence type="predicted"/>
<reference evidence="2" key="1">
    <citation type="journal article" date="2014" name="Int. J. Syst. Evol. Microbiol.">
        <title>Complete genome sequence of Corynebacterium casei LMG S-19264T (=DSM 44701T), isolated from a smear-ripened cheese.</title>
        <authorList>
            <consortium name="US DOE Joint Genome Institute (JGI-PGF)"/>
            <person name="Walter F."/>
            <person name="Albersmeier A."/>
            <person name="Kalinowski J."/>
            <person name="Ruckert C."/>
        </authorList>
    </citation>
    <scope>NUCLEOTIDE SEQUENCE</scope>
    <source>
        <strain evidence="2">VKM Ac-1321</strain>
    </source>
</reference>
<keyword evidence="3" id="KW-1185">Reference proteome</keyword>
<dbReference type="Proteomes" id="UP001143480">
    <property type="component" value="Unassembled WGS sequence"/>
</dbReference>
<evidence type="ECO:0000256" key="1">
    <source>
        <dbReference type="SAM" id="Phobius"/>
    </source>
</evidence>
<dbReference type="EMBL" id="BSFP01000084">
    <property type="protein sequence ID" value="GLL07055.1"/>
    <property type="molecule type" value="Genomic_DNA"/>
</dbReference>
<keyword evidence="1" id="KW-1133">Transmembrane helix</keyword>
<organism evidence="2 3">
    <name type="scientific">Dactylosporangium matsuzakiense</name>
    <dbReference type="NCBI Taxonomy" id="53360"/>
    <lineage>
        <taxon>Bacteria</taxon>
        <taxon>Bacillati</taxon>
        <taxon>Actinomycetota</taxon>
        <taxon>Actinomycetes</taxon>
        <taxon>Micromonosporales</taxon>
        <taxon>Micromonosporaceae</taxon>
        <taxon>Dactylosporangium</taxon>
    </lineage>
</organism>
<feature type="transmembrane region" description="Helical" evidence="1">
    <location>
        <begin position="12"/>
        <end position="32"/>
    </location>
</feature>
<comment type="caution">
    <text evidence="2">The sequence shown here is derived from an EMBL/GenBank/DDBJ whole genome shotgun (WGS) entry which is preliminary data.</text>
</comment>
<sequence length="108" mass="11803">MINWWQNVNVPLMYLAGWAASAGVLAALLLIIRLLKYGTAPPPAPPSTPDYGLLRSVSMVGDLAFAREVRDRLRSNGVRATLATGPDGMVRILVFADELDRARRLINS</sequence>
<keyword evidence="1" id="KW-0812">Transmembrane</keyword>
<evidence type="ECO:0008006" key="4">
    <source>
        <dbReference type="Google" id="ProtNLM"/>
    </source>
</evidence>
<gene>
    <name evidence="2" type="ORF">GCM10017581_088060</name>
</gene>
<evidence type="ECO:0000313" key="3">
    <source>
        <dbReference type="Proteomes" id="UP001143480"/>
    </source>
</evidence>